<keyword evidence="6 8" id="KW-0472">Membrane</keyword>
<dbReference type="HOGENOM" id="CLU_000445_85_1_0"/>
<dbReference type="GO" id="GO:0035556">
    <property type="term" value="P:intracellular signal transduction"/>
    <property type="evidence" value="ECO:0007669"/>
    <property type="project" value="InterPro"/>
</dbReference>
<gene>
    <name evidence="10" type="ORF">U14_00817</name>
</gene>
<feature type="repeat" description="TPR" evidence="7">
    <location>
        <begin position="648"/>
        <end position="681"/>
    </location>
</feature>
<dbReference type="AlphaFoldDB" id="A0A0S6VQT9"/>
<evidence type="ECO:0000256" key="1">
    <source>
        <dbReference type="ARBA" id="ARBA00004196"/>
    </source>
</evidence>
<dbReference type="FunFam" id="3.30.70.1230:FF:000016">
    <property type="entry name" value="Adenylate/guanylate cyclase domain-containing protein"/>
    <property type="match status" value="1"/>
</dbReference>
<dbReference type="EMBL" id="DF820455">
    <property type="protein sequence ID" value="GAK49594.1"/>
    <property type="molecule type" value="Genomic_DNA"/>
</dbReference>
<feature type="transmembrane region" description="Helical" evidence="8">
    <location>
        <begin position="364"/>
        <end position="385"/>
    </location>
</feature>
<evidence type="ECO:0000256" key="4">
    <source>
        <dbReference type="ARBA" id="ARBA00022692"/>
    </source>
</evidence>
<dbReference type="SMART" id="SM01080">
    <property type="entry name" value="CHASE2"/>
    <property type="match status" value="1"/>
</dbReference>
<dbReference type="SUPFAM" id="SSF55073">
    <property type="entry name" value="Nucleotide cyclase"/>
    <property type="match status" value="1"/>
</dbReference>
<evidence type="ECO:0000259" key="9">
    <source>
        <dbReference type="PROSITE" id="PS50125"/>
    </source>
</evidence>
<dbReference type="InterPro" id="IPR050697">
    <property type="entry name" value="Adenylyl/Guanylyl_Cyclase_3/4"/>
</dbReference>
<dbReference type="PANTHER" id="PTHR43081:SF1">
    <property type="entry name" value="ADENYLATE CYCLASE, TERMINAL-DIFFERENTIATION SPECIFIC"/>
    <property type="match status" value="1"/>
</dbReference>
<evidence type="ECO:0000256" key="7">
    <source>
        <dbReference type="PROSITE-ProRule" id="PRU00339"/>
    </source>
</evidence>
<evidence type="ECO:0000313" key="10">
    <source>
        <dbReference type="EMBL" id="GAK49594.1"/>
    </source>
</evidence>
<feature type="transmembrane region" description="Helical" evidence="8">
    <location>
        <begin position="397"/>
        <end position="415"/>
    </location>
</feature>
<evidence type="ECO:0000256" key="8">
    <source>
        <dbReference type="SAM" id="Phobius"/>
    </source>
</evidence>
<dbReference type="Proteomes" id="UP000030700">
    <property type="component" value="Unassembled WGS sequence"/>
</dbReference>
<dbReference type="Gene3D" id="1.25.40.10">
    <property type="entry name" value="Tetratricopeptide repeat domain"/>
    <property type="match status" value="1"/>
</dbReference>
<accession>A0A0S6VQT9</accession>
<dbReference type="SUPFAM" id="SSF48452">
    <property type="entry name" value="TPR-like"/>
    <property type="match status" value="1"/>
</dbReference>
<evidence type="ECO:0000313" key="11">
    <source>
        <dbReference type="Proteomes" id="UP000030700"/>
    </source>
</evidence>
<dbReference type="InterPro" id="IPR019734">
    <property type="entry name" value="TPR_rpt"/>
</dbReference>
<dbReference type="PROSITE" id="PS50125">
    <property type="entry name" value="GUANYLATE_CYCLASE_2"/>
    <property type="match status" value="1"/>
</dbReference>
<feature type="transmembrane region" description="Helical" evidence="8">
    <location>
        <begin position="20"/>
        <end position="43"/>
    </location>
</feature>
<dbReference type="GO" id="GO:0004016">
    <property type="term" value="F:adenylate cyclase activity"/>
    <property type="evidence" value="ECO:0007669"/>
    <property type="project" value="UniProtKB-ARBA"/>
</dbReference>
<name>A0A0S6VQT9_9BACT</name>
<keyword evidence="3" id="KW-1003">Cell membrane</keyword>
<dbReference type="Gene3D" id="3.30.70.1230">
    <property type="entry name" value="Nucleotide cyclase"/>
    <property type="match status" value="1"/>
</dbReference>
<evidence type="ECO:0000256" key="6">
    <source>
        <dbReference type="ARBA" id="ARBA00023136"/>
    </source>
</evidence>
<organism evidence="10">
    <name type="scientific">Candidatus Moduliflexus flocculans</name>
    <dbReference type="NCBI Taxonomy" id="1499966"/>
    <lineage>
        <taxon>Bacteria</taxon>
        <taxon>Candidatus Moduliflexota</taxon>
        <taxon>Candidatus Moduliflexia</taxon>
        <taxon>Candidatus Moduliflexales</taxon>
        <taxon>Candidatus Moduliflexaceae</taxon>
    </lineage>
</organism>
<dbReference type="InterPro" id="IPR029787">
    <property type="entry name" value="Nucleotide_cyclase"/>
</dbReference>
<dbReference type="InterPro" id="IPR011990">
    <property type="entry name" value="TPR-like_helical_dom_sf"/>
</dbReference>
<feature type="transmembrane region" description="Helical" evidence="8">
    <location>
        <begin position="340"/>
        <end position="358"/>
    </location>
</feature>
<dbReference type="SMART" id="SM00044">
    <property type="entry name" value="CYCc"/>
    <property type="match status" value="1"/>
</dbReference>
<dbReference type="InterPro" id="IPR007890">
    <property type="entry name" value="CHASE2"/>
</dbReference>
<reference evidence="10" key="1">
    <citation type="journal article" date="2015" name="PeerJ">
        <title>First genomic representation of candidate bacterial phylum KSB3 points to enhanced environmental sensing as a trigger of wastewater bulking.</title>
        <authorList>
            <person name="Sekiguchi Y."/>
            <person name="Ohashi A."/>
            <person name="Parks D.H."/>
            <person name="Yamauchi T."/>
            <person name="Tyson G.W."/>
            <person name="Hugenholtz P."/>
        </authorList>
    </citation>
    <scope>NUCLEOTIDE SEQUENCE [LARGE SCALE GENOMIC DNA]</scope>
</reference>
<comment type="subcellular location">
    <subcellularLocation>
        <location evidence="1">Cell envelope</location>
    </subcellularLocation>
</comment>
<proteinExistence type="inferred from homology"/>
<dbReference type="STRING" id="1499966.U14_00817"/>
<dbReference type="GO" id="GO:0030313">
    <property type="term" value="C:cell envelope"/>
    <property type="evidence" value="ECO:0007669"/>
    <property type="project" value="UniProtKB-SubCell"/>
</dbReference>
<feature type="domain" description="Guanylate cyclase" evidence="9">
    <location>
        <begin position="456"/>
        <end position="588"/>
    </location>
</feature>
<dbReference type="PROSITE" id="PS50005">
    <property type="entry name" value="TPR"/>
    <property type="match status" value="1"/>
</dbReference>
<comment type="similarity">
    <text evidence="2">Belongs to the adenylyl cyclase class-3 family.</text>
</comment>
<evidence type="ECO:0000256" key="5">
    <source>
        <dbReference type="ARBA" id="ARBA00022989"/>
    </source>
</evidence>
<dbReference type="InterPro" id="IPR001054">
    <property type="entry name" value="A/G_cyclase"/>
</dbReference>
<evidence type="ECO:0000256" key="2">
    <source>
        <dbReference type="ARBA" id="ARBA00005381"/>
    </source>
</evidence>
<dbReference type="Pfam" id="PF00211">
    <property type="entry name" value="Guanylate_cyc"/>
    <property type="match status" value="1"/>
</dbReference>
<evidence type="ECO:0000256" key="3">
    <source>
        <dbReference type="ARBA" id="ARBA00022475"/>
    </source>
</evidence>
<keyword evidence="11" id="KW-1185">Reference proteome</keyword>
<sequence>MNIPQFSERIRTLAEFGGGLAIAALIAAAFWVGGFTQLEFATYDFRFQFRGERPPLPEIVIVTIDEQSEEQLQQRFPWKRSFHAQLLRNLMQFQPKLIIYDVIFQQTTDVAEDEALASALYDAYNEAQQMGIVILAQYISPERMERPLPAFADNAGGTGMINLLLDSDGIARSVPLVAQTLDGAQTRYHLTLALEAAALYNGGVNKIDFPDRSTTILSKTDGGATKEVLRVTAPDGKLLINYIGGRYSYPMIPFWKIIKGDVRPEEIRDKVIFIGDTTLTAHDYFLTPFRAPASRFIEQLRQEAGTSAILTNVSTFGIEIHAQAFQSILEQTELRKISPIWTVLLILAVGTLSGIVLFHEWNFWANSAAMLLCGAAIWGAGQYLFSARSLWIDLAPLETAIVLNYIIGLGFQRWVALYNRNKIKGAFEQYVSTAVVEEMLRHPEKLHLGGERKFLTVLFSDIRGFTSISEAMESQSLVVFLNAYLTEMTEIVLKYHGTLDKYMGDAIMAIYGAPVEQTDHPIRACASALDMMARLRELQAIWQRENKPLINIGIGINSGQMTVGNMGSEKRFDYTVMGDNVNLGSRLEGINKEYGTNIILSEFTHEHVHGEFVARELDFVRVKGKHEPVRIYELLGRPGEVKDEKIRAAGEFEHGLAAYRARQWQNAIEHFEEALRICPDDAPSQIYLRRCEAYQETPPPEQWDGVYTMTHK</sequence>
<protein>
    <submittedName>
        <fullName evidence="10">Adenylate cyclase</fullName>
    </submittedName>
</protein>
<dbReference type="CDD" id="cd07302">
    <property type="entry name" value="CHD"/>
    <property type="match status" value="1"/>
</dbReference>
<keyword evidence="7" id="KW-0802">TPR repeat</keyword>
<dbReference type="GO" id="GO:0006171">
    <property type="term" value="P:cAMP biosynthetic process"/>
    <property type="evidence" value="ECO:0007669"/>
    <property type="project" value="TreeGrafter"/>
</dbReference>
<keyword evidence="4 8" id="KW-0812">Transmembrane</keyword>
<dbReference type="Pfam" id="PF05226">
    <property type="entry name" value="CHASE2"/>
    <property type="match status" value="1"/>
</dbReference>
<dbReference type="PANTHER" id="PTHR43081">
    <property type="entry name" value="ADENYLATE CYCLASE, TERMINAL-DIFFERENTIATION SPECIFIC-RELATED"/>
    <property type="match status" value="1"/>
</dbReference>
<keyword evidence="5 8" id="KW-1133">Transmembrane helix</keyword>